<gene>
    <name evidence="2" type="ORF">FVB32_17020</name>
</gene>
<comment type="caution">
    <text evidence="2">The sequence shown here is derived from an EMBL/GenBank/DDBJ whole genome shotgun (WGS) entry which is preliminary data.</text>
</comment>
<dbReference type="RefSeq" id="WP_147745023.1">
    <property type="nucleotide sequence ID" value="NZ_VRUR01000002.1"/>
</dbReference>
<evidence type="ECO:0000313" key="3">
    <source>
        <dbReference type="Proteomes" id="UP000321456"/>
    </source>
</evidence>
<dbReference type="Proteomes" id="UP000321456">
    <property type="component" value="Unassembled WGS sequence"/>
</dbReference>
<dbReference type="Gene3D" id="2.170.15.10">
    <property type="entry name" value="Proaerolysin, chain A, domain 3"/>
    <property type="match status" value="1"/>
</dbReference>
<organism evidence="2 3">
    <name type="scientific">Flagellimonas hymeniacidonis</name>
    <dbReference type="NCBI Taxonomy" id="2603628"/>
    <lineage>
        <taxon>Bacteria</taxon>
        <taxon>Pseudomonadati</taxon>
        <taxon>Bacteroidota</taxon>
        <taxon>Flavobacteriia</taxon>
        <taxon>Flavobacteriales</taxon>
        <taxon>Flavobacteriaceae</taxon>
        <taxon>Flagellimonas</taxon>
    </lineage>
</organism>
<dbReference type="PROSITE" id="PS51257">
    <property type="entry name" value="PROKAR_LIPOPROTEIN"/>
    <property type="match status" value="1"/>
</dbReference>
<dbReference type="EMBL" id="VRUR01000002">
    <property type="protein sequence ID" value="TXN36249.1"/>
    <property type="molecule type" value="Genomic_DNA"/>
</dbReference>
<feature type="signal peptide" evidence="1">
    <location>
        <begin position="1"/>
        <end position="24"/>
    </location>
</feature>
<evidence type="ECO:0000256" key="1">
    <source>
        <dbReference type="SAM" id="SignalP"/>
    </source>
</evidence>
<name>A0A5C8V5E1_9FLAO</name>
<dbReference type="AlphaFoldDB" id="A0A5C8V5E1"/>
<keyword evidence="3" id="KW-1185">Reference proteome</keyword>
<reference evidence="2 3" key="1">
    <citation type="submission" date="2019-08" db="EMBL/GenBank/DDBJ databases">
        <title>Professor.</title>
        <authorList>
            <person name="Park J.S."/>
        </authorList>
    </citation>
    <scope>NUCLEOTIDE SEQUENCE [LARGE SCALE GENOMIC DNA]</scope>
    <source>
        <strain evidence="2 3">176CP5-101</strain>
    </source>
</reference>
<accession>A0A5C8V5E1</accession>
<protein>
    <submittedName>
        <fullName evidence="2">Uncharacterized protein</fullName>
    </submittedName>
</protein>
<feature type="chain" id="PRO_5022679758" evidence="1">
    <location>
        <begin position="25"/>
        <end position="561"/>
    </location>
</feature>
<sequence>MKTTNLVFNRIFTLLLLITVVACSKDDPGTTMPPGPNSELETTQSNVDTNEYEIDEGQLGLSISARSLKRKGYAPTKAIITLSEGAKAGDYDVNIGQDTFLASFSFENKDLSETERNELEDGVAMSITVENDLGEVLAVFTSTKKSFTSSPSETEVDDPNKIDINPIVLNPEVDYYLQILDASITSVFGAPSATLRTSTTDLDTEVRVRRASDLDYINDTQQTIPFTKFRFETVDAENNIFNIFNPNGSKKHYLYMDANNRLNVQSEANYTTNGGNTPDAASRTNYQFKIQKIDTGKFFIIPQTTNIPLIASASLESITSQTVETPSHFRILNFEIDWNFESRNTSFLAPILPPSKTIAAYNTALKNCSSGPLTDEVGVVKTLTRTDTYTWSESIQVATSVEASLSTTISSTVETSVNTQFFGASNSTTASVTAGLSVGHTTTETRTETAETSTSETLELSSKRTITVPAGRGTTAADIYQEYENIRVPYVQEYRIRGDYQNGNFLTGLEIMSQFNFNGFSGVINEIGSDFIDITLRGTTVISHLISKEIVTRDIPDACTN</sequence>
<keyword evidence="1" id="KW-0732">Signal</keyword>
<evidence type="ECO:0000313" key="2">
    <source>
        <dbReference type="EMBL" id="TXN36249.1"/>
    </source>
</evidence>
<proteinExistence type="predicted"/>